<evidence type="ECO:0000313" key="5">
    <source>
        <dbReference type="Proteomes" id="UP000284057"/>
    </source>
</evidence>
<dbReference type="OrthoDB" id="9770528at2"/>
<dbReference type="GO" id="GO:0052689">
    <property type="term" value="F:carboxylic ester hydrolase activity"/>
    <property type="evidence" value="ECO:0007669"/>
    <property type="project" value="TreeGrafter"/>
</dbReference>
<proteinExistence type="predicted"/>
<dbReference type="AlphaFoldDB" id="A0A418KQD2"/>
<feature type="active site" description="Charge relay system" evidence="1">
    <location>
        <position position="296"/>
    </location>
</feature>
<evidence type="ECO:0000256" key="1">
    <source>
        <dbReference type="PIRSR" id="PIRSR639069-1"/>
    </source>
</evidence>
<sequence>MPLPYDAWFGADAFDATYGYDQAALLTVGAPAEPAGFAEFWTALYERALAVDPAPAVRPAPGQARGWHDVSFTSLGGVRLGGWLWLPPDGVERAVVVGHGYGGRESPDPALALPGTAVLFAGSRGLPARGLVPGIPAVSAEHVLHGIESVETYVHGGNAADVWCAASALLALLPDPPDRVAYAGGSFGGGIGALALPWDDRFDRGALTVPSFGNHDLRLTMPCTGSGEAVRLHVARHPEAREVLRFFDAATAARRLRIPMLVAPALWDPAVPPPGQFAVHNAIPGPKELVVLAAGHAEYPDQPADDERLAGALRSFLLS</sequence>
<feature type="active site" description="Nucleophile" evidence="1">
    <location>
        <position position="186"/>
    </location>
</feature>
<dbReference type="SUPFAM" id="SSF53474">
    <property type="entry name" value="alpha/beta-Hydrolases"/>
    <property type="match status" value="1"/>
</dbReference>
<accession>A0A418KQD2</accession>
<dbReference type="EMBL" id="QUAL01000137">
    <property type="protein sequence ID" value="RIQ22308.1"/>
    <property type="molecule type" value="Genomic_DNA"/>
</dbReference>
<dbReference type="InterPro" id="IPR008391">
    <property type="entry name" value="AXE1_dom"/>
</dbReference>
<name>A0A418KQD2_9ACTN</name>
<dbReference type="PANTHER" id="PTHR40111">
    <property type="entry name" value="CEPHALOSPORIN-C DEACETYLASE"/>
    <property type="match status" value="1"/>
</dbReference>
<dbReference type="RefSeq" id="WP_119660456.1">
    <property type="nucleotide sequence ID" value="NZ_QUAL01000137.1"/>
</dbReference>
<dbReference type="GO" id="GO:0005976">
    <property type="term" value="P:polysaccharide metabolic process"/>
    <property type="evidence" value="ECO:0007669"/>
    <property type="project" value="TreeGrafter"/>
</dbReference>
<evidence type="ECO:0000256" key="2">
    <source>
        <dbReference type="PIRSR" id="PIRSR639069-2"/>
    </source>
</evidence>
<evidence type="ECO:0000313" key="4">
    <source>
        <dbReference type="EMBL" id="RIQ22308.1"/>
    </source>
</evidence>
<dbReference type="Proteomes" id="UP000284057">
    <property type="component" value="Unassembled WGS sequence"/>
</dbReference>
<feature type="domain" description="Acetyl xylan esterase" evidence="3">
    <location>
        <begin position="31"/>
        <end position="299"/>
    </location>
</feature>
<dbReference type="InterPro" id="IPR039069">
    <property type="entry name" value="CE7"/>
</dbReference>
<dbReference type="Gene3D" id="3.40.50.1820">
    <property type="entry name" value="alpha/beta hydrolase"/>
    <property type="match status" value="1"/>
</dbReference>
<dbReference type="InterPro" id="IPR029058">
    <property type="entry name" value="AB_hydrolase_fold"/>
</dbReference>
<gene>
    <name evidence="4" type="ORF">DY240_13840</name>
</gene>
<reference evidence="4 5" key="1">
    <citation type="submission" date="2018-09" db="EMBL/GenBank/DDBJ databases">
        <title>Isolation, diversity and antifungal activity of actinobacteria from wheat.</title>
        <authorList>
            <person name="Han C."/>
        </authorList>
    </citation>
    <scope>NUCLEOTIDE SEQUENCE [LARGE SCALE GENOMIC DNA]</scope>
    <source>
        <strain evidence="4 5">NEAU-YY265</strain>
    </source>
</reference>
<feature type="binding site" evidence="2">
    <location>
        <position position="101"/>
    </location>
    <ligand>
        <name>substrate</name>
    </ligand>
</feature>
<protein>
    <submittedName>
        <fullName evidence="4">Acetylxylan esterase</fullName>
    </submittedName>
</protein>
<keyword evidence="5" id="KW-1185">Reference proteome</keyword>
<dbReference type="PANTHER" id="PTHR40111:SF1">
    <property type="entry name" value="CEPHALOSPORIN-C DEACETYLASE"/>
    <property type="match status" value="1"/>
</dbReference>
<comment type="caution">
    <text evidence="4">The sequence shown here is derived from an EMBL/GenBank/DDBJ whole genome shotgun (WGS) entry which is preliminary data.</text>
</comment>
<evidence type="ECO:0000259" key="3">
    <source>
        <dbReference type="Pfam" id="PF05448"/>
    </source>
</evidence>
<organism evidence="4 5">
    <name type="scientific">Jiangella rhizosphaerae</name>
    <dbReference type="NCBI Taxonomy" id="2293569"/>
    <lineage>
        <taxon>Bacteria</taxon>
        <taxon>Bacillati</taxon>
        <taxon>Actinomycetota</taxon>
        <taxon>Actinomycetes</taxon>
        <taxon>Jiangellales</taxon>
        <taxon>Jiangellaceae</taxon>
        <taxon>Jiangella</taxon>
    </lineage>
</organism>
<dbReference type="Pfam" id="PF05448">
    <property type="entry name" value="AXE1"/>
    <property type="match status" value="1"/>
</dbReference>
<feature type="active site" description="Charge relay system" evidence="1">
    <location>
        <position position="268"/>
    </location>
</feature>